<sequence>MAGRFELTDEQFGLIKDLLPPTGKRGGQWNDHRTTLNGICWILNTGAMWRDLPE</sequence>
<dbReference type="Proteomes" id="UP000192907">
    <property type="component" value="Unassembled WGS sequence"/>
</dbReference>
<accession>A0A1Y6CMV8</accession>
<organism evidence="2 3">
    <name type="scientific">Pseudobacteriovorax antillogorgiicola</name>
    <dbReference type="NCBI Taxonomy" id="1513793"/>
    <lineage>
        <taxon>Bacteria</taxon>
        <taxon>Pseudomonadati</taxon>
        <taxon>Bdellovibrionota</taxon>
        <taxon>Oligoflexia</taxon>
        <taxon>Oligoflexales</taxon>
        <taxon>Pseudobacteriovoracaceae</taxon>
        <taxon>Pseudobacteriovorax</taxon>
    </lineage>
</organism>
<reference evidence="3" key="1">
    <citation type="submission" date="2017-04" db="EMBL/GenBank/DDBJ databases">
        <authorList>
            <person name="Varghese N."/>
            <person name="Submissions S."/>
        </authorList>
    </citation>
    <scope>NUCLEOTIDE SEQUENCE [LARGE SCALE GENOMIC DNA]</scope>
    <source>
        <strain evidence="3">RKEM611</strain>
    </source>
</reference>
<name>A0A1Y6CMV8_9BACT</name>
<dbReference type="PANTHER" id="PTHR46637:SF1">
    <property type="entry name" value="BLL5188 PROTEIN"/>
    <property type="match status" value="1"/>
</dbReference>
<evidence type="ECO:0000259" key="1">
    <source>
        <dbReference type="Pfam" id="PF13340"/>
    </source>
</evidence>
<proteinExistence type="predicted"/>
<dbReference type="InterPro" id="IPR025161">
    <property type="entry name" value="IS402-like_dom"/>
</dbReference>
<evidence type="ECO:0000313" key="3">
    <source>
        <dbReference type="Proteomes" id="UP000192907"/>
    </source>
</evidence>
<dbReference type="EMBL" id="FWZT01000031">
    <property type="protein sequence ID" value="SMF77121.1"/>
    <property type="molecule type" value="Genomic_DNA"/>
</dbReference>
<dbReference type="InterPro" id="IPR052909">
    <property type="entry name" value="Transposase_6_like"/>
</dbReference>
<dbReference type="AlphaFoldDB" id="A0A1Y6CMV8"/>
<keyword evidence="3" id="KW-1185">Reference proteome</keyword>
<evidence type="ECO:0000313" key="2">
    <source>
        <dbReference type="EMBL" id="SMF77121.1"/>
    </source>
</evidence>
<gene>
    <name evidence="2" type="ORF">SAMN06296036_1311</name>
</gene>
<dbReference type="Pfam" id="PF13340">
    <property type="entry name" value="DUF4096"/>
    <property type="match status" value="1"/>
</dbReference>
<dbReference type="PANTHER" id="PTHR46637">
    <property type="entry name" value="TIS1421-TRANSPOSASE PROTEIN A"/>
    <property type="match status" value="1"/>
</dbReference>
<feature type="domain" description="Insertion element IS402-like" evidence="1">
    <location>
        <begin position="7"/>
        <end position="54"/>
    </location>
</feature>
<feature type="non-terminal residue" evidence="2">
    <location>
        <position position="54"/>
    </location>
</feature>
<protein>
    <submittedName>
        <fullName evidence="2">Putative transposase of IS4/5 family</fullName>
    </submittedName>
</protein>